<organism evidence="1 2">
    <name type="scientific">Sphingobium fuliginis ATCC 27551</name>
    <dbReference type="NCBI Taxonomy" id="1208342"/>
    <lineage>
        <taxon>Bacteria</taxon>
        <taxon>Pseudomonadati</taxon>
        <taxon>Pseudomonadota</taxon>
        <taxon>Alphaproteobacteria</taxon>
        <taxon>Sphingomonadales</taxon>
        <taxon>Sphingomonadaceae</taxon>
        <taxon>Sphingobium</taxon>
    </lineage>
</organism>
<dbReference type="Proteomes" id="UP000311469">
    <property type="component" value="Chromosome cSF1"/>
</dbReference>
<name>A0A5B8CAE9_SPHSA</name>
<dbReference type="EMBL" id="CP041016">
    <property type="protein sequence ID" value="QDC36388.1"/>
    <property type="molecule type" value="Genomic_DNA"/>
</dbReference>
<dbReference type="RefSeq" id="WP_140041612.1">
    <property type="nucleotide sequence ID" value="NZ_CP041016.1"/>
</dbReference>
<evidence type="ECO:0000313" key="2">
    <source>
        <dbReference type="Proteomes" id="UP000311469"/>
    </source>
</evidence>
<gene>
    <name evidence="1" type="ORF">FIL70_03135</name>
</gene>
<accession>A0A5B8CAE9</accession>
<protein>
    <submittedName>
        <fullName evidence="1">Uncharacterized protein</fullName>
    </submittedName>
</protein>
<sequence>MAMVLVRLDLVPSGISGGPWAYMASQGVGFKGNRAEFEVPDSDQIQMIQLTFSANNLTAKVDYELFLDGVFKKKGTGKIYHGDVGSLTIRFFLKVPPQ</sequence>
<reference evidence="1 2" key="1">
    <citation type="submission" date="2019-06" db="EMBL/GenBank/DDBJ databases">
        <title>Genome organization and adaptive potential of archetypical organophosphate degarding Sphingobium fuliginis ATCC 27551.</title>
        <authorList>
            <person name="Sarwar A."/>
            <person name="Parthasarathy S."/>
            <person name="Singh C."/>
            <person name="Siddavattam D."/>
        </authorList>
    </citation>
    <scope>NUCLEOTIDE SEQUENCE [LARGE SCALE GENOMIC DNA]</scope>
    <source>
        <strain evidence="1 2">ATCC 27551</strain>
    </source>
</reference>
<evidence type="ECO:0000313" key="1">
    <source>
        <dbReference type="EMBL" id="QDC36388.1"/>
    </source>
</evidence>
<proteinExistence type="predicted"/>
<dbReference type="AlphaFoldDB" id="A0A5B8CAE9"/>
<dbReference type="KEGG" id="sufl:FIL70_03135"/>